<dbReference type="OrthoDB" id="4564907at2"/>
<dbReference type="EMBL" id="CP027433">
    <property type="protein sequence ID" value="AVM00750.1"/>
    <property type="molecule type" value="Genomic_DNA"/>
</dbReference>
<dbReference type="Proteomes" id="UP000239814">
    <property type="component" value="Chromosome"/>
</dbReference>
<proteinExistence type="predicted"/>
<gene>
    <name evidence="2" type="ORF">C6V83_11210</name>
</gene>
<name>A0A2S0KGC6_9ACTN</name>
<protein>
    <submittedName>
        <fullName evidence="2">Uncharacterized protein</fullName>
    </submittedName>
</protein>
<feature type="transmembrane region" description="Helical" evidence="1">
    <location>
        <begin position="236"/>
        <end position="260"/>
    </location>
</feature>
<dbReference type="RefSeq" id="WP_105942463.1">
    <property type="nucleotide sequence ID" value="NZ_CP027433.1"/>
</dbReference>
<feature type="transmembrane region" description="Helical" evidence="1">
    <location>
        <begin position="163"/>
        <end position="186"/>
    </location>
</feature>
<keyword evidence="1" id="KW-1133">Transmembrane helix</keyword>
<feature type="transmembrane region" description="Helical" evidence="1">
    <location>
        <begin position="98"/>
        <end position="117"/>
    </location>
</feature>
<feature type="transmembrane region" description="Helical" evidence="1">
    <location>
        <begin position="45"/>
        <end position="66"/>
    </location>
</feature>
<reference evidence="2 3" key="1">
    <citation type="submission" date="2018-03" db="EMBL/GenBank/DDBJ databases">
        <title>Characteristics and genome of n-alkane degrading marine bacteria Gordonia iterans isolated from crude oil contaminated in Tae-an, South Korea.</title>
        <authorList>
            <person name="Lee S.-S."/>
            <person name="Kim H."/>
        </authorList>
    </citation>
    <scope>NUCLEOTIDE SEQUENCE [LARGE SCALE GENOMIC DNA]</scope>
    <source>
        <strain evidence="2 3">Co17</strain>
    </source>
</reference>
<evidence type="ECO:0000313" key="3">
    <source>
        <dbReference type="Proteomes" id="UP000239814"/>
    </source>
</evidence>
<feature type="transmembrane region" description="Helical" evidence="1">
    <location>
        <begin position="138"/>
        <end position="157"/>
    </location>
</feature>
<sequence>MRELRADARLERIRIRVVAAAVRMSETLPFAILVNLGRANITDRAMTLAGQAFTSILPVMILITSLSTNGPIDRAMTRIGTQWLQLEPASPIGSTPGAASFGVVGAFMTIVGATSFSRALDRMYAEVWGTPKLGVAGWWRWPLVIAAFVLGITAEVFGIRGSAIGQSMVAATLVSCVLWALVWAYVTRLLTAGRVRRDDVLLTGAAAGVVVAVFFLSTELAFGPILHGAEVRFGTLGVVFSVISWLFVYAWLVVAAVVVARTVRTRSTPGAHHPGTDHPNAHDHDAEAPVQVTAGSGTASP</sequence>
<accession>A0A2S0KGC6</accession>
<feature type="transmembrane region" description="Helical" evidence="1">
    <location>
        <begin position="198"/>
        <end position="216"/>
    </location>
</feature>
<evidence type="ECO:0000313" key="2">
    <source>
        <dbReference type="EMBL" id="AVM00750.1"/>
    </source>
</evidence>
<dbReference type="KEGG" id="git:C6V83_11210"/>
<dbReference type="AlphaFoldDB" id="A0A2S0KGC6"/>
<keyword evidence="1" id="KW-0812">Transmembrane</keyword>
<keyword evidence="1" id="KW-0472">Membrane</keyword>
<evidence type="ECO:0000256" key="1">
    <source>
        <dbReference type="SAM" id="Phobius"/>
    </source>
</evidence>
<organism evidence="2 3">
    <name type="scientific">Gordonia iterans</name>
    <dbReference type="NCBI Taxonomy" id="1004901"/>
    <lineage>
        <taxon>Bacteria</taxon>
        <taxon>Bacillati</taxon>
        <taxon>Actinomycetota</taxon>
        <taxon>Actinomycetes</taxon>
        <taxon>Mycobacteriales</taxon>
        <taxon>Gordoniaceae</taxon>
        <taxon>Gordonia</taxon>
    </lineage>
</organism>
<keyword evidence="3" id="KW-1185">Reference proteome</keyword>